<dbReference type="SUPFAM" id="SSF57196">
    <property type="entry name" value="EGF/Laminin"/>
    <property type="match status" value="3"/>
</dbReference>
<dbReference type="SMART" id="SM00179">
    <property type="entry name" value="EGF_CA"/>
    <property type="match status" value="2"/>
</dbReference>
<feature type="non-terminal residue" evidence="7">
    <location>
        <position position="166"/>
    </location>
</feature>
<keyword evidence="8" id="KW-1185">Reference proteome</keyword>
<feature type="domain" description="EGF-like" evidence="6">
    <location>
        <begin position="1"/>
        <end position="33"/>
    </location>
</feature>
<dbReference type="PANTHER" id="PTHR24034">
    <property type="entry name" value="EGF-LIKE DOMAIN-CONTAINING PROTEIN"/>
    <property type="match status" value="1"/>
</dbReference>
<evidence type="ECO:0000256" key="1">
    <source>
        <dbReference type="ARBA" id="ARBA00022536"/>
    </source>
</evidence>
<dbReference type="Gene3D" id="2.10.25.10">
    <property type="entry name" value="Laminin"/>
    <property type="match status" value="2"/>
</dbReference>
<dbReference type="EMBL" id="JASDAP010000006">
    <property type="protein sequence ID" value="KAK1900842.1"/>
    <property type="molecule type" value="Genomic_DNA"/>
</dbReference>
<keyword evidence="1 5" id="KW-0245">EGF-like domain</keyword>
<dbReference type="PANTHER" id="PTHR24034:SF209">
    <property type="entry name" value="EGF-LIKE DOMAIN-CONTAINING PROTEIN"/>
    <property type="match status" value="1"/>
</dbReference>
<dbReference type="PROSITE" id="PS00010">
    <property type="entry name" value="ASX_HYDROXYL"/>
    <property type="match status" value="2"/>
</dbReference>
<feature type="domain" description="EGF-like" evidence="6">
    <location>
        <begin position="35"/>
        <end position="75"/>
    </location>
</feature>
<accession>A0AAD9CGJ1</accession>
<evidence type="ECO:0000256" key="2">
    <source>
        <dbReference type="ARBA" id="ARBA00022729"/>
    </source>
</evidence>
<dbReference type="PROSITE" id="PS00022">
    <property type="entry name" value="EGF_1"/>
    <property type="match status" value="1"/>
</dbReference>
<dbReference type="InterPro" id="IPR000742">
    <property type="entry name" value="EGF"/>
</dbReference>
<keyword evidence="3" id="KW-0677">Repeat</keyword>
<name>A0AAD9CGJ1_DISEL</name>
<organism evidence="7 8">
    <name type="scientific">Dissostichus eleginoides</name>
    <name type="common">Patagonian toothfish</name>
    <name type="synonym">Dissostichus amissus</name>
    <dbReference type="NCBI Taxonomy" id="100907"/>
    <lineage>
        <taxon>Eukaryota</taxon>
        <taxon>Metazoa</taxon>
        <taxon>Chordata</taxon>
        <taxon>Craniata</taxon>
        <taxon>Vertebrata</taxon>
        <taxon>Euteleostomi</taxon>
        <taxon>Actinopterygii</taxon>
        <taxon>Neopterygii</taxon>
        <taxon>Teleostei</taxon>
        <taxon>Neoteleostei</taxon>
        <taxon>Acanthomorphata</taxon>
        <taxon>Eupercaria</taxon>
        <taxon>Perciformes</taxon>
        <taxon>Notothenioidei</taxon>
        <taxon>Nototheniidae</taxon>
        <taxon>Dissostichus</taxon>
    </lineage>
</organism>
<keyword evidence="4 5" id="KW-1015">Disulfide bond</keyword>
<evidence type="ECO:0000313" key="8">
    <source>
        <dbReference type="Proteomes" id="UP001228049"/>
    </source>
</evidence>
<keyword evidence="2" id="KW-0732">Signal</keyword>
<reference evidence="7" key="1">
    <citation type="submission" date="2023-04" db="EMBL/GenBank/DDBJ databases">
        <title>Chromosome-level genome of Chaenocephalus aceratus.</title>
        <authorList>
            <person name="Park H."/>
        </authorList>
    </citation>
    <scope>NUCLEOTIDE SEQUENCE</scope>
    <source>
        <strain evidence="7">DE</strain>
        <tissue evidence="7">Muscle</tissue>
    </source>
</reference>
<dbReference type="Pfam" id="PF14670">
    <property type="entry name" value="FXa_inhibition"/>
    <property type="match status" value="2"/>
</dbReference>
<comment type="caution">
    <text evidence="7">The sequence shown here is derived from an EMBL/GenBank/DDBJ whole genome shotgun (WGS) entry which is preliminary data.</text>
</comment>
<gene>
    <name evidence="7" type="ORF">KUDE01_003816</name>
</gene>
<dbReference type="FunFam" id="2.10.25.10:FF:000010">
    <property type="entry name" value="Pro-epidermal growth factor"/>
    <property type="match status" value="1"/>
</dbReference>
<evidence type="ECO:0000313" key="7">
    <source>
        <dbReference type="EMBL" id="KAK1900842.1"/>
    </source>
</evidence>
<proteinExistence type="predicted"/>
<evidence type="ECO:0000256" key="4">
    <source>
        <dbReference type="ARBA" id="ARBA00023157"/>
    </source>
</evidence>
<comment type="caution">
    <text evidence="5">Lacks conserved residue(s) required for the propagation of feature annotation.</text>
</comment>
<dbReference type="Proteomes" id="UP001228049">
    <property type="component" value="Unassembled WGS sequence"/>
</dbReference>
<dbReference type="GO" id="GO:0005509">
    <property type="term" value="F:calcium ion binding"/>
    <property type="evidence" value="ECO:0007669"/>
    <property type="project" value="InterPro"/>
</dbReference>
<dbReference type="PROSITE" id="PS01187">
    <property type="entry name" value="EGF_CA"/>
    <property type="match status" value="2"/>
</dbReference>
<dbReference type="AlphaFoldDB" id="A0AAD9CGJ1"/>
<sequence length="166" mass="18566">MCSYGVCFNGGHCREGSTQLCDCLAGFNGPSCQYDVNECEETNGGCEALCSNTIGSFYCRCPPGQKLNEEGKTCQGQWIFFLMLIEAMAYLTSAANYPQNYYRRICYRPHCYHGYNGHRHSPPAADIDECQVHNGGCQHRCVNTRGSYRCECHPGSRMHVDGRTCI</sequence>
<feature type="disulfide bond" evidence="5">
    <location>
        <begin position="23"/>
        <end position="32"/>
    </location>
</feature>
<dbReference type="SMART" id="SM00181">
    <property type="entry name" value="EGF"/>
    <property type="match status" value="3"/>
</dbReference>
<evidence type="ECO:0000259" key="6">
    <source>
        <dbReference type="PROSITE" id="PS50026"/>
    </source>
</evidence>
<evidence type="ECO:0000256" key="3">
    <source>
        <dbReference type="ARBA" id="ARBA00022737"/>
    </source>
</evidence>
<dbReference type="PROSITE" id="PS50026">
    <property type="entry name" value="EGF_3"/>
    <property type="match status" value="2"/>
</dbReference>
<dbReference type="InterPro" id="IPR001881">
    <property type="entry name" value="EGF-like_Ca-bd_dom"/>
</dbReference>
<dbReference type="InterPro" id="IPR018097">
    <property type="entry name" value="EGF_Ca-bd_CS"/>
</dbReference>
<dbReference type="InterPro" id="IPR050751">
    <property type="entry name" value="ECM_structural_protein"/>
</dbReference>
<dbReference type="InterPro" id="IPR000152">
    <property type="entry name" value="EGF-type_Asp/Asn_hydroxyl_site"/>
</dbReference>
<dbReference type="CDD" id="cd00054">
    <property type="entry name" value="EGF_CA"/>
    <property type="match status" value="1"/>
</dbReference>
<dbReference type="PROSITE" id="PS01186">
    <property type="entry name" value="EGF_2"/>
    <property type="match status" value="1"/>
</dbReference>
<evidence type="ECO:0000256" key="5">
    <source>
        <dbReference type="PROSITE-ProRule" id="PRU00076"/>
    </source>
</evidence>
<protein>
    <submittedName>
        <fullName evidence="7">Multiple epidermal growth factor-like domains protein 6</fullName>
    </submittedName>
</protein>